<dbReference type="PANTHER" id="PTHR30336:SF20">
    <property type="entry name" value="DUF218 DOMAIN-CONTAINING PROTEIN"/>
    <property type="match status" value="1"/>
</dbReference>
<proteinExistence type="predicted"/>
<reference evidence="2 3" key="1">
    <citation type="submission" date="2018-11" db="EMBL/GenBank/DDBJ databases">
        <title>Photobacterium sp. BEI247 sp. nov., a marine bacterium isolated from Yongle Blue Hole in the South China Sea.</title>
        <authorList>
            <person name="Wang X."/>
        </authorList>
    </citation>
    <scope>NUCLEOTIDE SEQUENCE [LARGE SCALE GENOMIC DNA]</scope>
    <source>
        <strain evidence="3">BEI247</strain>
    </source>
</reference>
<dbReference type="OrthoDB" id="2216870at2"/>
<protein>
    <submittedName>
        <fullName evidence="2">YdcF family protein</fullName>
    </submittedName>
</protein>
<accession>A0A444JQ46</accession>
<sequence>MASQVHSLAQKVWNYHLLNDSLEKSDCIFVLCSNDVRVAEHAARLFLDGYAPYIIFSGGVGELTNGMFSRSEAESFALVAVDMGVPDDCILIEPQSTNTGENVLFTRALLEEKGLDPQQFILVQKPFMERRTYATFMQQWPGKQITVSSPPISFDEYPNEQLTYSDVINVMVGDLQRIRDYPAQGYSISQDIPIDVWQAFEFLVELGFNEHLIKTKPAGS</sequence>
<dbReference type="AlphaFoldDB" id="A0A444JQ46"/>
<dbReference type="Pfam" id="PF02698">
    <property type="entry name" value="DUF218"/>
    <property type="match status" value="1"/>
</dbReference>
<comment type="caution">
    <text evidence="2">The sequence shown here is derived from an EMBL/GenBank/DDBJ whole genome shotgun (WGS) entry which is preliminary data.</text>
</comment>
<name>A0A444JQ46_9GAMM</name>
<gene>
    <name evidence="2" type="ORF">EDI28_13395</name>
</gene>
<feature type="domain" description="DUF218" evidence="1">
    <location>
        <begin position="26"/>
        <end position="144"/>
    </location>
</feature>
<dbReference type="InterPro" id="IPR003848">
    <property type="entry name" value="DUF218"/>
</dbReference>
<dbReference type="CDD" id="cd06259">
    <property type="entry name" value="YdcF-like"/>
    <property type="match status" value="1"/>
</dbReference>
<evidence type="ECO:0000259" key="1">
    <source>
        <dbReference type="Pfam" id="PF02698"/>
    </source>
</evidence>
<organism evidence="2 3">
    <name type="scientific">Photobacterium chitinilyticum</name>
    <dbReference type="NCBI Taxonomy" id="2485123"/>
    <lineage>
        <taxon>Bacteria</taxon>
        <taxon>Pseudomonadati</taxon>
        <taxon>Pseudomonadota</taxon>
        <taxon>Gammaproteobacteria</taxon>
        <taxon>Vibrionales</taxon>
        <taxon>Vibrionaceae</taxon>
        <taxon>Photobacterium</taxon>
    </lineage>
</organism>
<dbReference type="GO" id="GO:0005886">
    <property type="term" value="C:plasma membrane"/>
    <property type="evidence" value="ECO:0007669"/>
    <property type="project" value="TreeGrafter"/>
</dbReference>
<keyword evidence="3" id="KW-1185">Reference proteome</keyword>
<dbReference type="RefSeq" id="WP_128784369.1">
    <property type="nucleotide sequence ID" value="NZ_RJLM01000005.1"/>
</dbReference>
<dbReference type="InterPro" id="IPR014729">
    <property type="entry name" value="Rossmann-like_a/b/a_fold"/>
</dbReference>
<evidence type="ECO:0000313" key="3">
    <source>
        <dbReference type="Proteomes" id="UP000287563"/>
    </source>
</evidence>
<evidence type="ECO:0000313" key="2">
    <source>
        <dbReference type="EMBL" id="RWX55098.1"/>
    </source>
</evidence>
<dbReference type="Proteomes" id="UP000287563">
    <property type="component" value="Unassembled WGS sequence"/>
</dbReference>
<dbReference type="Gene3D" id="3.40.50.620">
    <property type="entry name" value="HUPs"/>
    <property type="match status" value="1"/>
</dbReference>
<dbReference type="PANTHER" id="PTHR30336">
    <property type="entry name" value="INNER MEMBRANE PROTEIN, PROBABLE PERMEASE"/>
    <property type="match status" value="1"/>
</dbReference>
<dbReference type="InterPro" id="IPR051599">
    <property type="entry name" value="Cell_Envelope_Assoc"/>
</dbReference>
<dbReference type="EMBL" id="RJLM01000005">
    <property type="protein sequence ID" value="RWX55098.1"/>
    <property type="molecule type" value="Genomic_DNA"/>
</dbReference>